<name>A0ACC2H379_DALPE</name>
<sequence length="1195" mass="138180">MSLKPRVVDFDETWNKLLTTIKAVVMLDYVERATWNDRFSDIYALCVAYPEPLGERLYTETKVFLENHVRQLYKKVLESEEKVLVMYHRYWEEYSKGADYMDCLYRYLNTQFIKKNKLTEADLQYGYGGADMNEPLMEIGELALDMWRRLMNEPLQAVLIRMLLNEIKNDRCGEDPNQKVIHGVINSFVHVEQYKKKFPLKFYQDIFEGPFLVKTGEYYKQEASNFLQESNCSQYMEKVLGRLKDEEVRCRKYLHPSSYAKVIHECQQRMVADHLQFLHGECQNIIRQEKRDDMANMYTLLRAVSSGLPHMIQELQIHIHDEGLRATSNLSQENMPTLFVESVLEVHSKFVQLINTVLNGDQHFMSALDKALTSVVNYREPKSICKAPELLAKYCDNLLKKSAKGMTENEVEDKLTSFITVFKYIDDKDVFQKFYARMLAKRLIHGLSLSMDSEEAMINKLKQACGYEFTSKLHRMYTDMSVSADLNNKFNNFIKTQESPADLGISFQIYVLQAGAWPLTHVPSSTFAIPQELEKSVQMFELFYNQHFSGRKLTWLHYLCTGEVKMNYLTKPFVAMVTTYQMAVLLAFNNSETVGYKDLQESTQMNEKELQKTIKSLLDVKMLNHDSQKVRSHGSTATESSTDPESAVSSIVEDIEAESTFSLNMSFASKRTKFKITTSMQKDTPQEMEQTRSAVDEDRKMYLQAAIVRIMKARKVLRHNALIQEVINQSKARFNPSISMIKKCIEVLIDKQYIERSQSSADEYSYVAYLWGAPGQLVGCSRSACGVLPVSLWGAPGQLVGCSRSACGVLPVNLWGAPDCEIRNSIQELRLKMMSLGDHREEDVQRLEELTQNLKGLHSTRTEIPLDNSVQNTEHRMAMERRKNLEDQLRKELDEHIEEGGVSVEKMTEKLGTIQQLKDALKEEKQGERQNESSERSDSIEQDWYEVEYSRAQERRMKIKEDHSRVIKEEVEKMEKELGTEQGDGPQRELQVLARESQVLALQVEALRTEALEAERDLETQYLRHQHAMQCLREESLQVGLITTTLPMLLYVDLTLIISPMVTLISLPPNSYQVFRVFRQVSEEQRRMSEDRYRTLLLEAICDAVRLSDQNQQLKEENKHLRKALAEVKNNLCIPSDTKGLGVSQQLPDDRTLCETSWPATCWDVSVDDERGQSLEVAEFKDYDQKQRVLLAMLN</sequence>
<comment type="caution">
    <text evidence="1">The sequence shown here is derived from an EMBL/GenBank/DDBJ whole genome shotgun (WGS) entry which is preliminary data.</text>
</comment>
<gene>
    <name evidence="1" type="ORF">DPEC_G00074490</name>
</gene>
<dbReference type="Proteomes" id="UP001157502">
    <property type="component" value="Chromosome 6"/>
</dbReference>
<accession>A0ACC2H379</accession>
<dbReference type="EMBL" id="CM055733">
    <property type="protein sequence ID" value="KAJ8010382.1"/>
    <property type="molecule type" value="Genomic_DNA"/>
</dbReference>
<reference evidence="1" key="1">
    <citation type="submission" date="2021-05" db="EMBL/GenBank/DDBJ databases">
        <authorList>
            <person name="Pan Q."/>
            <person name="Jouanno E."/>
            <person name="Zahm M."/>
            <person name="Klopp C."/>
            <person name="Cabau C."/>
            <person name="Louis A."/>
            <person name="Berthelot C."/>
            <person name="Parey E."/>
            <person name="Roest Crollius H."/>
            <person name="Montfort J."/>
            <person name="Robinson-Rechavi M."/>
            <person name="Bouchez O."/>
            <person name="Lampietro C."/>
            <person name="Lopez Roques C."/>
            <person name="Donnadieu C."/>
            <person name="Postlethwait J."/>
            <person name="Bobe J."/>
            <person name="Dillon D."/>
            <person name="Chandos A."/>
            <person name="von Hippel F."/>
            <person name="Guiguen Y."/>
        </authorList>
    </citation>
    <scope>NUCLEOTIDE SEQUENCE</scope>
    <source>
        <strain evidence="1">YG-Jan2019</strain>
    </source>
</reference>
<organism evidence="1 2">
    <name type="scientific">Dallia pectoralis</name>
    <name type="common">Alaska blackfish</name>
    <dbReference type="NCBI Taxonomy" id="75939"/>
    <lineage>
        <taxon>Eukaryota</taxon>
        <taxon>Metazoa</taxon>
        <taxon>Chordata</taxon>
        <taxon>Craniata</taxon>
        <taxon>Vertebrata</taxon>
        <taxon>Euteleostomi</taxon>
        <taxon>Actinopterygii</taxon>
        <taxon>Neopterygii</taxon>
        <taxon>Teleostei</taxon>
        <taxon>Protacanthopterygii</taxon>
        <taxon>Esociformes</taxon>
        <taxon>Umbridae</taxon>
        <taxon>Dallia</taxon>
    </lineage>
</organism>
<protein>
    <submittedName>
        <fullName evidence="1">Uncharacterized protein</fullName>
    </submittedName>
</protein>
<evidence type="ECO:0000313" key="1">
    <source>
        <dbReference type="EMBL" id="KAJ8010382.1"/>
    </source>
</evidence>
<evidence type="ECO:0000313" key="2">
    <source>
        <dbReference type="Proteomes" id="UP001157502"/>
    </source>
</evidence>
<proteinExistence type="predicted"/>
<keyword evidence="2" id="KW-1185">Reference proteome</keyword>